<evidence type="ECO:0000313" key="4">
    <source>
        <dbReference type="Proteomes" id="UP000290602"/>
    </source>
</evidence>
<sequence length="296" mass="32898">MTIRLFPKYQIQVTPIYPRVTTNHANTKISLDHKTVATADSSTFSRQLGPLVPGEYHLESSGKVGKHHLINSSDYHITKSRTYDLGLTTITATVHTVAGSAIYMNGQKLGIADSNGYYELKNQPWSPNMTLYAEYTSNAGTARSASLKVAKGDDGNADLSLDYSNLISEDTADDIISNLFMMVDDMTTGTDPDDEADDDDNAYEDYFDHGSSNTNYQQFVRMAHGYNDDDDIDYTEMADTDIKASPRDQRDAAWSPTRSSISSGTRPMMMTTKRPTFRSISTWRRFAIPVTMTAPT</sequence>
<dbReference type="RefSeq" id="WP_129033399.1">
    <property type="nucleotide sequence ID" value="NZ_CP059603.1"/>
</dbReference>
<dbReference type="EMBL" id="QXIL01000043">
    <property type="protein sequence ID" value="RXI75803.1"/>
    <property type="molecule type" value="Genomic_DNA"/>
</dbReference>
<name>A0A4Q0VHQ5_9LACO</name>
<evidence type="ECO:0000259" key="2">
    <source>
        <dbReference type="Pfam" id="PF22820"/>
    </source>
</evidence>
<feature type="domain" description="TcaA 4th" evidence="2">
    <location>
        <begin position="91"/>
        <end position="158"/>
    </location>
</feature>
<dbReference type="Pfam" id="PF22820">
    <property type="entry name" value="TcaA_3rd_4th"/>
    <property type="match status" value="1"/>
</dbReference>
<dbReference type="OrthoDB" id="2327418at2"/>
<evidence type="ECO:0000256" key="1">
    <source>
        <dbReference type="SAM" id="MobiDB-lite"/>
    </source>
</evidence>
<evidence type="ECO:0000313" key="3">
    <source>
        <dbReference type="EMBL" id="RXI75803.1"/>
    </source>
</evidence>
<organism evidence="3 4">
    <name type="scientific">Levilactobacillus suantsaii</name>
    <dbReference type="NCBI Taxonomy" id="2292255"/>
    <lineage>
        <taxon>Bacteria</taxon>
        <taxon>Bacillati</taxon>
        <taxon>Bacillota</taxon>
        <taxon>Bacilli</taxon>
        <taxon>Lactobacillales</taxon>
        <taxon>Lactobacillaceae</taxon>
        <taxon>Levilactobacillus</taxon>
    </lineage>
</organism>
<proteinExistence type="predicted"/>
<feature type="compositionally biased region" description="Basic and acidic residues" evidence="1">
    <location>
        <begin position="242"/>
        <end position="251"/>
    </location>
</feature>
<dbReference type="InterPro" id="IPR054530">
    <property type="entry name" value="TcaA_4th"/>
</dbReference>
<gene>
    <name evidence="3" type="ORF">DXH47_11315</name>
</gene>
<reference evidence="3 4" key="1">
    <citation type="submission" date="2018-08" db="EMBL/GenBank/DDBJ databases">
        <title>Lactobacillus suantsai sp. nov., isolated from traditional fermented suan-tsai in Taiwan.</title>
        <authorList>
            <person name="Huang C.-H."/>
        </authorList>
    </citation>
    <scope>NUCLEOTIDE SEQUENCE [LARGE SCALE GENOMIC DNA]</scope>
    <source>
        <strain evidence="3 4">BCRC 12945</strain>
    </source>
</reference>
<protein>
    <recommendedName>
        <fullName evidence="2">TcaA 4th domain-containing protein</fullName>
    </recommendedName>
</protein>
<comment type="caution">
    <text evidence="3">The sequence shown here is derived from an EMBL/GenBank/DDBJ whole genome shotgun (WGS) entry which is preliminary data.</text>
</comment>
<dbReference type="AlphaFoldDB" id="A0A4Q0VHQ5"/>
<keyword evidence="4" id="KW-1185">Reference proteome</keyword>
<dbReference type="Proteomes" id="UP000290602">
    <property type="component" value="Unassembled WGS sequence"/>
</dbReference>
<accession>A0A4Q0VHQ5</accession>
<feature type="region of interest" description="Disordered" evidence="1">
    <location>
        <begin position="242"/>
        <end position="269"/>
    </location>
</feature>